<evidence type="ECO:0000313" key="7">
    <source>
        <dbReference type="EMBL" id="CAE2294472.1"/>
    </source>
</evidence>
<dbReference type="EMBL" id="HBKO01041889">
    <property type="protein sequence ID" value="CAE2294472.1"/>
    <property type="molecule type" value="Transcribed_RNA"/>
</dbReference>
<dbReference type="Pfam" id="PF14886">
    <property type="entry name" value="FAM183"/>
    <property type="match status" value="1"/>
</dbReference>
<keyword evidence="4" id="KW-0206">Cytoskeleton</keyword>
<evidence type="ECO:0000256" key="5">
    <source>
        <dbReference type="ARBA" id="ARBA00023273"/>
    </source>
</evidence>
<sequence>MKRAEMNWNAKERSEIALNRIWSEHVEKEKEFMKPKTKYTCNPCSSIDMNNGLGSRVPFVTDKVGYQVGTEPVELGDDPDVRDVVNGLLNAQMTPKEKNENPSTSAQAVGWYSKPLVAPNPRFQHGLKQAEATSFAETYTKKMAGEHMFHGKSGKYLKF</sequence>
<dbReference type="GO" id="GO:0097546">
    <property type="term" value="C:ciliary base"/>
    <property type="evidence" value="ECO:0007669"/>
    <property type="project" value="TreeGrafter"/>
</dbReference>
<keyword evidence="3" id="KW-0963">Cytoplasm</keyword>
<comment type="subcellular location">
    <subcellularLocation>
        <location evidence="1">Cell projection</location>
        <location evidence="1">Cilium</location>
    </subcellularLocation>
    <subcellularLocation>
        <location evidence="2">Cytoplasm</location>
        <location evidence="2">Cytoskeleton</location>
    </subcellularLocation>
</comment>
<dbReference type="InterPro" id="IPR029214">
    <property type="entry name" value="CFAP144"/>
</dbReference>
<proteinExistence type="inferred from homology"/>
<accession>A0A7S4KHE3</accession>
<reference evidence="7" key="1">
    <citation type="submission" date="2021-01" db="EMBL/GenBank/DDBJ databases">
        <authorList>
            <person name="Corre E."/>
            <person name="Pelletier E."/>
            <person name="Niang G."/>
            <person name="Scheremetjew M."/>
            <person name="Finn R."/>
            <person name="Kale V."/>
            <person name="Holt S."/>
            <person name="Cochrane G."/>
            <person name="Meng A."/>
            <person name="Brown T."/>
            <person name="Cohen L."/>
        </authorList>
    </citation>
    <scope>NUCLEOTIDE SEQUENCE</scope>
    <source>
        <strain evidence="7">UIO037</strain>
    </source>
</reference>
<keyword evidence="5" id="KW-0966">Cell projection</keyword>
<dbReference type="PANTHER" id="PTHR33865">
    <property type="entry name" value="PROTEIN FAM183B"/>
    <property type="match status" value="1"/>
</dbReference>
<name>A0A7S4KHE3_9EUKA</name>
<comment type="similarity">
    <text evidence="6">Belongs to the CFAP144 family.</text>
</comment>
<evidence type="ECO:0000256" key="1">
    <source>
        <dbReference type="ARBA" id="ARBA00004138"/>
    </source>
</evidence>
<gene>
    <name evidence="7" type="ORF">CPOL0286_LOCUS19262</name>
</gene>
<evidence type="ECO:0000256" key="4">
    <source>
        <dbReference type="ARBA" id="ARBA00023212"/>
    </source>
</evidence>
<dbReference type="PANTHER" id="PTHR33865:SF3">
    <property type="entry name" value="PROTEIN FAM183B"/>
    <property type="match status" value="1"/>
</dbReference>
<evidence type="ECO:0000256" key="3">
    <source>
        <dbReference type="ARBA" id="ARBA00022490"/>
    </source>
</evidence>
<organism evidence="7">
    <name type="scientific">Prymnesium polylepis</name>
    <dbReference type="NCBI Taxonomy" id="72548"/>
    <lineage>
        <taxon>Eukaryota</taxon>
        <taxon>Haptista</taxon>
        <taxon>Haptophyta</taxon>
        <taxon>Prymnesiophyceae</taxon>
        <taxon>Prymnesiales</taxon>
        <taxon>Prymnesiaceae</taxon>
        <taxon>Prymnesium</taxon>
    </lineage>
</organism>
<protein>
    <submittedName>
        <fullName evidence="7">Uncharacterized protein</fullName>
    </submittedName>
</protein>
<evidence type="ECO:0000256" key="6">
    <source>
        <dbReference type="ARBA" id="ARBA00034777"/>
    </source>
</evidence>
<evidence type="ECO:0000256" key="2">
    <source>
        <dbReference type="ARBA" id="ARBA00004245"/>
    </source>
</evidence>
<dbReference type="AlphaFoldDB" id="A0A7S4KHE3"/>
<dbReference type="GO" id="GO:0005856">
    <property type="term" value="C:cytoskeleton"/>
    <property type="evidence" value="ECO:0007669"/>
    <property type="project" value="UniProtKB-SubCell"/>
</dbReference>